<dbReference type="EMBL" id="LVYD01000058">
    <property type="protein sequence ID" value="OQP61131.1"/>
    <property type="molecule type" value="Genomic_DNA"/>
</dbReference>
<evidence type="ECO:0008006" key="8">
    <source>
        <dbReference type="Google" id="ProtNLM"/>
    </source>
</evidence>
<dbReference type="Proteomes" id="UP000192796">
    <property type="component" value="Unassembled WGS sequence"/>
</dbReference>
<feature type="modified residue" description="4-aspartylphosphate" evidence="3">
    <location>
        <position position="54"/>
    </location>
</feature>
<dbReference type="PROSITE" id="PS50043">
    <property type="entry name" value="HTH_LUXR_2"/>
    <property type="match status" value="1"/>
</dbReference>
<evidence type="ECO:0000313" key="6">
    <source>
        <dbReference type="EMBL" id="OQP61131.1"/>
    </source>
</evidence>
<dbReference type="PANTHER" id="PTHR43214">
    <property type="entry name" value="TWO-COMPONENT RESPONSE REGULATOR"/>
    <property type="match status" value="1"/>
</dbReference>
<keyword evidence="2" id="KW-0238">DNA-binding</keyword>
<dbReference type="InterPro" id="IPR001789">
    <property type="entry name" value="Sig_transdc_resp-reg_receiver"/>
</dbReference>
<name>A0A1V9FS68_9BACT</name>
<dbReference type="InterPro" id="IPR016032">
    <property type="entry name" value="Sig_transdc_resp-reg_C-effctor"/>
</dbReference>
<organism evidence="6 7">
    <name type="scientific">Niastella vici</name>
    <dbReference type="NCBI Taxonomy" id="1703345"/>
    <lineage>
        <taxon>Bacteria</taxon>
        <taxon>Pseudomonadati</taxon>
        <taxon>Bacteroidota</taxon>
        <taxon>Chitinophagia</taxon>
        <taxon>Chitinophagales</taxon>
        <taxon>Chitinophagaceae</taxon>
        <taxon>Niastella</taxon>
    </lineage>
</organism>
<dbReference type="Pfam" id="PF00072">
    <property type="entry name" value="Response_reg"/>
    <property type="match status" value="1"/>
</dbReference>
<keyword evidence="7" id="KW-1185">Reference proteome</keyword>
<feature type="domain" description="Response regulatory" evidence="5">
    <location>
        <begin position="3"/>
        <end position="119"/>
    </location>
</feature>
<dbReference type="SUPFAM" id="SSF46894">
    <property type="entry name" value="C-terminal effector domain of the bipartite response regulators"/>
    <property type="match status" value="1"/>
</dbReference>
<dbReference type="GO" id="GO:0000160">
    <property type="term" value="P:phosphorelay signal transduction system"/>
    <property type="evidence" value="ECO:0007669"/>
    <property type="project" value="InterPro"/>
</dbReference>
<dbReference type="InterPro" id="IPR036388">
    <property type="entry name" value="WH-like_DNA-bd_sf"/>
</dbReference>
<dbReference type="InterPro" id="IPR058245">
    <property type="entry name" value="NreC/VraR/RcsB-like_REC"/>
</dbReference>
<dbReference type="PROSITE" id="PS50110">
    <property type="entry name" value="RESPONSE_REGULATORY"/>
    <property type="match status" value="1"/>
</dbReference>
<dbReference type="Gene3D" id="1.10.10.10">
    <property type="entry name" value="Winged helix-like DNA-binding domain superfamily/Winged helix DNA-binding domain"/>
    <property type="match status" value="1"/>
</dbReference>
<evidence type="ECO:0000259" key="4">
    <source>
        <dbReference type="PROSITE" id="PS50043"/>
    </source>
</evidence>
<dbReference type="OrthoDB" id="1013073at2"/>
<accession>A0A1V9FS68</accession>
<gene>
    <name evidence="6" type="ORF">A3860_05275</name>
</gene>
<dbReference type="PRINTS" id="PR00038">
    <property type="entry name" value="HTHLUXR"/>
</dbReference>
<dbReference type="Gene3D" id="3.40.50.2300">
    <property type="match status" value="1"/>
</dbReference>
<comment type="caution">
    <text evidence="6">The sequence shown here is derived from an EMBL/GenBank/DDBJ whole genome shotgun (WGS) entry which is preliminary data.</text>
</comment>
<evidence type="ECO:0000313" key="7">
    <source>
        <dbReference type="Proteomes" id="UP000192796"/>
    </source>
</evidence>
<feature type="domain" description="HTH luxR-type" evidence="4">
    <location>
        <begin position="142"/>
        <end position="207"/>
    </location>
</feature>
<evidence type="ECO:0000256" key="3">
    <source>
        <dbReference type="PROSITE-ProRule" id="PRU00169"/>
    </source>
</evidence>
<dbReference type="GO" id="GO:0006355">
    <property type="term" value="P:regulation of DNA-templated transcription"/>
    <property type="evidence" value="ECO:0007669"/>
    <property type="project" value="InterPro"/>
</dbReference>
<proteinExistence type="predicted"/>
<dbReference type="RefSeq" id="WP_081151449.1">
    <property type="nucleotide sequence ID" value="NZ_LVYD01000058.1"/>
</dbReference>
<dbReference type="AlphaFoldDB" id="A0A1V9FS68"/>
<protein>
    <recommendedName>
        <fullName evidence="8">DNA-binding response regulator</fullName>
    </recommendedName>
</protein>
<dbReference type="PANTHER" id="PTHR43214:SF43">
    <property type="entry name" value="TWO-COMPONENT RESPONSE REGULATOR"/>
    <property type="match status" value="1"/>
</dbReference>
<dbReference type="STRING" id="1703345.A3860_05275"/>
<reference evidence="6 7" key="1">
    <citation type="submission" date="2016-03" db="EMBL/GenBank/DDBJ databases">
        <title>Niastella vici sp. nov., isolated from farmland soil.</title>
        <authorList>
            <person name="Chen L."/>
            <person name="Wang D."/>
            <person name="Yang S."/>
            <person name="Wang G."/>
        </authorList>
    </citation>
    <scope>NUCLEOTIDE SEQUENCE [LARGE SCALE GENOMIC DNA]</scope>
    <source>
        <strain evidence="6 7">DJ57</strain>
    </source>
</reference>
<dbReference type="Pfam" id="PF00196">
    <property type="entry name" value="GerE"/>
    <property type="match status" value="1"/>
</dbReference>
<dbReference type="SMART" id="SM00448">
    <property type="entry name" value="REC"/>
    <property type="match status" value="1"/>
</dbReference>
<dbReference type="SUPFAM" id="SSF52172">
    <property type="entry name" value="CheY-like"/>
    <property type="match status" value="1"/>
</dbReference>
<keyword evidence="1 3" id="KW-0597">Phosphoprotein</keyword>
<evidence type="ECO:0000256" key="1">
    <source>
        <dbReference type="ARBA" id="ARBA00022553"/>
    </source>
</evidence>
<dbReference type="SMART" id="SM00421">
    <property type="entry name" value="HTH_LUXR"/>
    <property type="match status" value="1"/>
</dbReference>
<dbReference type="InterPro" id="IPR000792">
    <property type="entry name" value="Tscrpt_reg_LuxR_C"/>
</dbReference>
<dbReference type="InterPro" id="IPR011006">
    <property type="entry name" value="CheY-like_superfamily"/>
</dbReference>
<dbReference type="InterPro" id="IPR039420">
    <property type="entry name" value="WalR-like"/>
</dbReference>
<dbReference type="GO" id="GO:0003677">
    <property type="term" value="F:DNA binding"/>
    <property type="evidence" value="ECO:0007669"/>
    <property type="project" value="UniProtKB-KW"/>
</dbReference>
<evidence type="ECO:0000256" key="2">
    <source>
        <dbReference type="ARBA" id="ARBA00023125"/>
    </source>
</evidence>
<dbReference type="CDD" id="cd17535">
    <property type="entry name" value="REC_NarL-like"/>
    <property type="match status" value="1"/>
</dbReference>
<dbReference type="CDD" id="cd06170">
    <property type="entry name" value="LuxR_C_like"/>
    <property type="match status" value="1"/>
</dbReference>
<evidence type="ECO:0000259" key="5">
    <source>
        <dbReference type="PROSITE" id="PS50110"/>
    </source>
</evidence>
<sequence>MIKFLLADDHHIVRRGLGLTIKDEFSTAEIDECSNGNCVWEKIQRTEYDLVILDISMPSMDSLLLLKKIFTHRPDQKVMIFTMSPVAIYAKRYLALGVKGFINKEAEPSEVRLGIAAILNNRKYLGSDMKHILTLENKDNLANTPFDCLTIRELEIMNHLVEGKNVKEIAEMLFLHISTISTHKAKIMLKLEVSNVIELTRMVQLFNKV</sequence>